<dbReference type="OrthoDB" id="9801383at2"/>
<protein>
    <submittedName>
        <fullName evidence="1">DUF839 domain-containing protein</fullName>
    </submittedName>
</protein>
<comment type="caution">
    <text evidence="1">The sequence shown here is derived from an EMBL/GenBank/DDBJ whole genome shotgun (WGS) entry which is preliminary data.</text>
</comment>
<organism evidence="1 2">
    <name type="scientific">Croceicoccus ponticola</name>
    <dbReference type="NCBI Taxonomy" id="2217664"/>
    <lineage>
        <taxon>Bacteria</taxon>
        <taxon>Pseudomonadati</taxon>
        <taxon>Pseudomonadota</taxon>
        <taxon>Alphaproteobacteria</taxon>
        <taxon>Sphingomonadales</taxon>
        <taxon>Erythrobacteraceae</taxon>
        <taxon>Croceicoccus</taxon>
    </lineage>
</organism>
<name>A0A437GUJ7_9SPHN</name>
<dbReference type="Pfam" id="PF05787">
    <property type="entry name" value="PhoX"/>
    <property type="match status" value="2"/>
</dbReference>
<dbReference type="PANTHER" id="PTHR35399:SF4">
    <property type="entry name" value="MEMBRANE PROTEIN"/>
    <property type="match status" value="1"/>
</dbReference>
<sequence>MNVGGVDRRAILRGGAQIGAITALGGVLGGLMSRQSLAAHTSGQISPAISPYGPVFPIADQETGLELLKLPRGFTYRSFSWQGDLMSNGQRVSPAHDGMGVVSVGGNGGQDTFLIRNHEVRGSGNLIAAPGQYDTAVQSGGRLGGGCDVLRIRNGKLIDHRGTLGGTTVNCAGGVTPWGTWLTCEETTYDGTSAGGKKHGYVFECSIDPSETTGEPIVGMGRFSHEAVAVDPVTGYVYETEDARNVSGLYRYKPTNTARTYGALAQGGQLQAARIVGTPAAKLLALGGNNAVAAVGDVLQVEWVNLDEPDAAPTGGASGPYAEALSKGCLTMSRGEGIWHHGDSIAIVDTSFGRNSAGADGRGLGAVWIYTPSTSNPERGTLTLLYAAAARVAGNNPDNLTISPRGGLVTCDDGDEVLDDFGEGQRIMGYSAHGEAYILAKSNVVISDGDIAKMGRTGQFPADDYRGAEFCGACFDPAGQTLFVNVQSPGITFAIRGPWASGNL</sequence>
<reference evidence="1 2" key="1">
    <citation type="submission" date="2018-12" db="EMBL/GenBank/DDBJ databases">
        <title>Croceicoccus ponticola sp. nov., a lipolytic bacterium isolated from seawater.</title>
        <authorList>
            <person name="Yoon J.-H."/>
        </authorList>
    </citation>
    <scope>NUCLEOTIDE SEQUENCE [LARGE SCALE GENOMIC DNA]</scope>
    <source>
        <strain evidence="1 2">GM-16</strain>
    </source>
</reference>
<keyword evidence="2" id="KW-1185">Reference proteome</keyword>
<dbReference type="PANTHER" id="PTHR35399">
    <property type="entry name" value="SLR8030 PROTEIN"/>
    <property type="match status" value="1"/>
</dbReference>
<dbReference type="InterPro" id="IPR006311">
    <property type="entry name" value="TAT_signal"/>
</dbReference>
<dbReference type="AlphaFoldDB" id="A0A437GUJ7"/>
<dbReference type="InterPro" id="IPR008557">
    <property type="entry name" value="PhoX"/>
</dbReference>
<dbReference type="PROSITE" id="PS51318">
    <property type="entry name" value="TAT"/>
    <property type="match status" value="1"/>
</dbReference>
<proteinExistence type="predicted"/>
<dbReference type="Proteomes" id="UP000283003">
    <property type="component" value="Unassembled WGS sequence"/>
</dbReference>
<gene>
    <name evidence="1" type="ORF">EKN06_14060</name>
</gene>
<dbReference type="EMBL" id="RXOL01000009">
    <property type="protein sequence ID" value="RVQ65136.1"/>
    <property type="molecule type" value="Genomic_DNA"/>
</dbReference>
<evidence type="ECO:0000313" key="1">
    <source>
        <dbReference type="EMBL" id="RVQ65136.1"/>
    </source>
</evidence>
<evidence type="ECO:0000313" key="2">
    <source>
        <dbReference type="Proteomes" id="UP000283003"/>
    </source>
</evidence>
<accession>A0A437GUJ7</accession>